<comment type="caution">
    <text evidence="7">The sequence shown here is derived from an EMBL/GenBank/DDBJ whole genome shotgun (WGS) entry which is preliminary data.</text>
</comment>
<accession>A0A2U2DYE5</accession>
<evidence type="ECO:0000313" key="7">
    <source>
        <dbReference type="EMBL" id="PWE58348.1"/>
    </source>
</evidence>
<name>A0A2U2DYE5_9HYPH</name>
<keyword evidence="8" id="KW-1185">Reference proteome</keyword>
<dbReference type="InterPro" id="IPR010432">
    <property type="entry name" value="RDD"/>
</dbReference>
<keyword evidence="3 5" id="KW-1133">Transmembrane helix</keyword>
<feature type="transmembrane region" description="Helical" evidence="5">
    <location>
        <begin position="26"/>
        <end position="53"/>
    </location>
</feature>
<evidence type="ECO:0000256" key="5">
    <source>
        <dbReference type="SAM" id="Phobius"/>
    </source>
</evidence>
<protein>
    <submittedName>
        <fullName evidence="7">RDD family protein</fullName>
    </submittedName>
</protein>
<dbReference type="EMBL" id="QFBC01000001">
    <property type="protein sequence ID" value="PWE58348.1"/>
    <property type="molecule type" value="Genomic_DNA"/>
</dbReference>
<comment type="subcellular location">
    <subcellularLocation>
        <location evidence="1">Membrane</location>
        <topology evidence="1">Multi-pass membrane protein</topology>
    </subcellularLocation>
</comment>
<gene>
    <name evidence="7" type="ORF">DEM27_04075</name>
</gene>
<evidence type="ECO:0000256" key="3">
    <source>
        <dbReference type="ARBA" id="ARBA00022989"/>
    </source>
</evidence>
<keyword evidence="4 5" id="KW-0472">Membrane</keyword>
<keyword evidence="2 5" id="KW-0812">Transmembrane</keyword>
<feature type="transmembrane region" description="Helical" evidence="5">
    <location>
        <begin position="59"/>
        <end position="79"/>
    </location>
</feature>
<dbReference type="Pfam" id="PF06271">
    <property type="entry name" value="RDD"/>
    <property type="match status" value="1"/>
</dbReference>
<evidence type="ECO:0000259" key="6">
    <source>
        <dbReference type="Pfam" id="PF06271"/>
    </source>
</evidence>
<reference evidence="7 8" key="1">
    <citation type="submission" date="2018-05" db="EMBL/GenBank/DDBJ databases">
        <title>The draft genome of strain NS-104.</title>
        <authorList>
            <person name="Hang P."/>
            <person name="Jiang J."/>
        </authorList>
    </citation>
    <scope>NUCLEOTIDE SEQUENCE [LARGE SCALE GENOMIC DNA]</scope>
    <source>
        <strain evidence="7 8">NS-104</strain>
    </source>
</reference>
<evidence type="ECO:0000256" key="1">
    <source>
        <dbReference type="ARBA" id="ARBA00004141"/>
    </source>
</evidence>
<dbReference type="AlphaFoldDB" id="A0A2U2DYE5"/>
<proteinExistence type="predicted"/>
<organism evidence="7 8">
    <name type="scientific">Metarhizobium album</name>
    <dbReference type="NCBI Taxonomy" id="2182425"/>
    <lineage>
        <taxon>Bacteria</taxon>
        <taxon>Pseudomonadati</taxon>
        <taxon>Pseudomonadota</taxon>
        <taxon>Alphaproteobacteria</taxon>
        <taxon>Hyphomicrobiales</taxon>
        <taxon>Rhizobiaceae</taxon>
        <taxon>Metarhizobium</taxon>
    </lineage>
</organism>
<dbReference type="Proteomes" id="UP000245252">
    <property type="component" value="Unassembled WGS sequence"/>
</dbReference>
<feature type="domain" description="RDD" evidence="6">
    <location>
        <begin position="22"/>
        <end position="144"/>
    </location>
</feature>
<feature type="transmembrane region" description="Helical" evidence="5">
    <location>
        <begin position="105"/>
        <end position="133"/>
    </location>
</feature>
<sequence length="153" mass="16697">MSINPNPLSAAPDDWRAYSGVLSRRVMAFIIDYALVLLLCIPAAVLVFFIGVFTLGLGFYLYPLLFFIVAGLYFGLTVGGRAQASPGMRAVGLAMVRLDGQPIDFLTAIIHLVLFWILNSVLTPLILLAGLFIERSRLVHDLLLGTAVIRTGF</sequence>
<dbReference type="OrthoDB" id="7270324at2"/>
<evidence type="ECO:0000313" key="8">
    <source>
        <dbReference type="Proteomes" id="UP000245252"/>
    </source>
</evidence>
<evidence type="ECO:0000256" key="4">
    <source>
        <dbReference type="ARBA" id="ARBA00023136"/>
    </source>
</evidence>
<dbReference type="GO" id="GO:0016020">
    <property type="term" value="C:membrane"/>
    <property type="evidence" value="ECO:0007669"/>
    <property type="project" value="UniProtKB-SubCell"/>
</dbReference>
<dbReference type="RefSeq" id="WP_109456867.1">
    <property type="nucleotide sequence ID" value="NZ_QFBC01000001.1"/>
</dbReference>
<evidence type="ECO:0000256" key="2">
    <source>
        <dbReference type="ARBA" id="ARBA00022692"/>
    </source>
</evidence>